<accession>A0A5J4UKW8</accession>
<organism evidence="1 2">
    <name type="scientific">Streblomastix strix</name>
    <dbReference type="NCBI Taxonomy" id="222440"/>
    <lineage>
        <taxon>Eukaryota</taxon>
        <taxon>Metamonada</taxon>
        <taxon>Preaxostyla</taxon>
        <taxon>Oxymonadida</taxon>
        <taxon>Streblomastigidae</taxon>
        <taxon>Streblomastix</taxon>
    </lineage>
</organism>
<comment type="caution">
    <text evidence="1">The sequence shown here is derived from an EMBL/GenBank/DDBJ whole genome shotgun (WGS) entry which is preliminary data.</text>
</comment>
<reference evidence="1 2" key="1">
    <citation type="submission" date="2019-03" db="EMBL/GenBank/DDBJ databases">
        <title>Single cell metagenomics reveals metabolic interactions within the superorganism composed of flagellate Streblomastix strix and complex community of Bacteroidetes bacteria on its surface.</title>
        <authorList>
            <person name="Treitli S.C."/>
            <person name="Kolisko M."/>
            <person name="Husnik F."/>
            <person name="Keeling P."/>
            <person name="Hampl V."/>
        </authorList>
    </citation>
    <scope>NUCLEOTIDE SEQUENCE [LARGE SCALE GENOMIC DNA]</scope>
    <source>
        <strain evidence="1">ST1C</strain>
    </source>
</reference>
<dbReference type="EMBL" id="SNRW01014735">
    <property type="protein sequence ID" value="KAA6371149.1"/>
    <property type="molecule type" value="Genomic_DNA"/>
</dbReference>
<evidence type="ECO:0000313" key="2">
    <source>
        <dbReference type="Proteomes" id="UP000324800"/>
    </source>
</evidence>
<gene>
    <name evidence="1" type="ORF">EZS28_033325</name>
</gene>
<proteinExistence type="predicted"/>
<dbReference type="AlphaFoldDB" id="A0A5J4UKW8"/>
<sequence>MPSLGLQIICSDSDSDYVQWKTSIPSGCSSFQVNSLNNMPINLTYYLNQDYLEIEHNLTSSPARKFYEQSVNGDGTYKLAAITEIPKIRINFNTTINNKYTNETNFQGYLYSPLLMCVTQTQINSFIDTQDQYFRTTNTSNRGAICFNNAVNEHTQKLSDGKFSPNINEGIDIVSSAINYINLRLDSFLYKYFMLSNGCYYRLIGIIRLYSPTTNNYLTTIEPFMTTAQMQSVKIRYLHGKQYSINDDSQIQEILKQPMNVEQITMQSIINSINTFPVRIIFSFPGLNSEDWVQIYTIVNRQQYYGQYIPDILSQLSIQGVILRPQVGLIPSEVSENYKFWYPQRIILSPNLFVQLTGALDLYDGLSENGANPFVNNTSSVKFIVLEIWYYKTQYDNQSQESDTPVLCTFVGNFQQYPQMLIITVSNQLQGITLQGIGGQGFSNVCYKQNLIGTPVLWDQNMLSQQCMISQSKSVVFTLFDNYGRKIPTQYADMYNNLLLEIQTQ</sequence>
<evidence type="ECO:0000313" key="1">
    <source>
        <dbReference type="EMBL" id="KAA6371149.1"/>
    </source>
</evidence>
<name>A0A5J4UKW8_9EUKA</name>
<dbReference type="Proteomes" id="UP000324800">
    <property type="component" value="Unassembled WGS sequence"/>
</dbReference>
<protein>
    <submittedName>
        <fullName evidence="1">Uncharacterized protein</fullName>
    </submittedName>
</protein>